<feature type="transmembrane region" description="Helical" evidence="1">
    <location>
        <begin position="97"/>
        <end position="113"/>
    </location>
</feature>
<evidence type="ECO:0000313" key="3">
    <source>
        <dbReference type="Proteomes" id="UP000593766"/>
    </source>
</evidence>
<dbReference type="GeneID" id="59453928"/>
<keyword evidence="3" id="KW-1185">Reference proteome</keyword>
<dbReference type="AlphaFoldDB" id="A0A7M1UUA0"/>
<keyword evidence="1" id="KW-0812">Transmembrane</keyword>
<feature type="transmembrane region" description="Helical" evidence="1">
    <location>
        <begin position="157"/>
        <end position="184"/>
    </location>
</feature>
<dbReference type="Proteomes" id="UP000593766">
    <property type="component" value="Chromosome"/>
</dbReference>
<evidence type="ECO:0008006" key="4">
    <source>
        <dbReference type="Google" id="ProtNLM"/>
    </source>
</evidence>
<protein>
    <recommendedName>
        <fullName evidence="4">DUF2029 domain-containing protein</fullName>
    </recommendedName>
</protein>
<feature type="transmembrane region" description="Helical" evidence="1">
    <location>
        <begin position="268"/>
        <end position="299"/>
    </location>
</feature>
<dbReference type="RefSeq" id="WP_193436331.1">
    <property type="nucleotide sequence ID" value="NZ_CP063144.1"/>
</dbReference>
<organism evidence="2 3">
    <name type="scientific">Thermosphaera chiliense</name>
    <dbReference type="NCBI Taxonomy" id="3402707"/>
    <lineage>
        <taxon>Archaea</taxon>
        <taxon>Thermoproteota</taxon>
        <taxon>Thermoprotei</taxon>
        <taxon>Desulfurococcales</taxon>
        <taxon>Desulfurococcaceae</taxon>
        <taxon>Thermosphaera</taxon>
    </lineage>
</organism>
<feature type="transmembrane region" description="Helical" evidence="1">
    <location>
        <begin position="234"/>
        <end position="256"/>
    </location>
</feature>
<dbReference type="OrthoDB" id="19127at2157"/>
<gene>
    <name evidence="2" type="ORF">IMZ38_00880</name>
</gene>
<feature type="transmembrane region" description="Helical" evidence="1">
    <location>
        <begin position="125"/>
        <end position="145"/>
    </location>
</feature>
<accession>A0A7M1UUA0</accession>
<proteinExistence type="predicted"/>
<feature type="transmembrane region" description="Helical" evidence="1">
    <location>
        <begin position="196"/>
        <end position="222"/>
    </location>
</feature>
<dbReference type="KEGG" id="tcs:IMZ38_00880"/>
<sequence length="426" mass="47589">MVTFEMRFRMVLALYVAVLLASFILHMPVEVQRHIFHTVLNPSPLYNDFYSSYYKGILANPCGSPDKWFNQETRATLCSGGSTLPIPYLDYKLPEQPLAGMAFLGVSSLAFLFSSNMSSTAYATAFYIIQSLASSISILIALVLFHRRFSDNVDERWLPLGFASILVYGVYGFDSLILPLYILFLSSLLSGEHHKALLYAGLLATWNPFLTILLGLSLIYMLESYHPLRHYAGLIPPLAAYAALYLANPSSLGFLVSNYLTPVFNSSVYWLFTGVAGSQLLYAVAWGLLSTIILILYGLRPLGKPTAVHTALLILASWALNPVAVPQTILFAIPLLYLCRVDPRLRASTVISELLNALIIALWFQDRLLREVLNNTLGLGLPVENNPASTSSPVFWIIQLRNVLLIALTVRMISDYWELVVKQWKH</sequence>
<keyword evidence="1" id="KW-0472">Membrane</keyword>
<reference evidence="2 3" key="1">
    <citation type="submission" date="2020-10" db="EMBL/GenBank/DDBJ databases">
        <title>Complete genome sequence of Thermosphaera aggregans strain 3507.</title>
        <authorList>
            <person name="Zayulina K.S."/>
            <person name="Elcheninov A.G."/>
            <person name="Toshchakov S.V."/>
            <person name="Kublanov I.V."/>
            <person name="Kochetkova T.V."/>
        </authorList>
    </citation>
    <scope>NUCLEOTIDE SEQUENCE [LARGE SCALE GENOMIC DNA]</scope>
    <source>
        <strain evidence="2 3">3507</strain>
    </source>
</reference>
<evidence type="ECO:0000256" key="1">
    <source>
        <dbReference type="SAM" id="Phobius"/>
    </source>
</evidence>
<name>A0A7M1UUA0_9CREN</name>
<dbReference type="EMBL" id="CP063144">
    <property type="protein sequence ID" value="QOR94534.1"/>
    <property type="molecule type" value="Genomic_DNA"/>
</dbReference>
<keyword evidence="1" id="KW-1133">Transmembrane helix</keyword>
<feature type="transmembrane region" description="Helical" evidence="1">
    <location>
        <begin position="311"/>
        <end position="338"/>
    </location>
</feature>
<evidence type="ECO:0000313" key="2">
    <source>
        <dbReference type="EMBL" id="QOR94534.1"/>
    </source>
</evidence>